<dbReference type="Proteomes" id="UP001152599">
    <property type="component" value="Unassembled WGS sequence"/>
</dbReference>
<dbReference type="Gene3D" id="1.10.10.10">
    <property type="entry name" value="Winged helix-like DNA-binding domain superfamily/Winged helix DNA-binding domain"/>
    <property type="match status" value="1"/>
</dbReference>
<dbReference type="GO" id="GO:0005829">
    <property type="term" value="C:cytosol"/>
    <property type="evidence" value="ECO:0007669"/>
    <property type="project" value="TreeGrafter"/>
</dbReference>
<dbReference type="PROSITE" id="PS51197">
    <property type="entry name" value="HTH_RRF2_2"/>
    <property type="match status" value="1"/>
</dbReference>
<dbReference type="RefSeq" id="WP_304417727.1">
    <property type="nucleotide sequence ID" value="NZ_JANAIE010000008.1"/>
</dbReference>
<dbReference type="GO" id="GO:0003700">
    <property type="term" value="F:DNA-binding transcription factor activity"/>
    <property type="evidence" value="ECO:0007669"/>
    <property type="project" value="TreeGrafter"/>
</dbReference>
<gene>
    <name evidence="2" type="ORF">NMK71_10455</name>
</gene>
<dbReference type="EMBL" id="JANCMU010000007">
    <property type="protein sequence ID" value="MDG4946838.1"/>
    <property type="molecule type" value="Genomic_DNA"/>
</dbReference>
<protein>
    <submittedName>
        <fullName evidence="2">Rrf2 family transcriptional regulator</fullName>
    </submittedName>
</protein>
<dbReference type="Pfam" id="PF02082">
    <property type="entry name" value="Rrf2"/>
    <property type="match status" value="1"/>
</dbReference>
<evidence type="ECO:0000313" key="3">
    <source>
        <dbReference type="Proteomes" id="UP001152599"/>
    </source>
</evidence>
<dbReference type="NCBIfam" id="TIGR00738">
    <property type="entry name" value="rrf2_super"/>
    <property type="match status" value="1"/>
</dbReference>
<dbReference type="InterPro" id="IPR036388">
    <property type="entry name" value="WH-like_DNA-bd_sf"/>
</dbReference>
<evidence type="ECO:0000256" key="1">
    <source>
        <dbReference type="ARBA" id="ARBA00023125"/>
    </source>
</evidence>
<keyword evidence="1" id="KW-0238">DNA-binding</keyword>
<dbReference type="InterPro" id="IPR036390">
    <property type="entry name" value="WH_DNA-bd_sf"/>
</dbReference>
<reference evidence="2" key="1">
    <citation type="submission" date="2022-07" db="EMBL/GenBank/DDBJ databases">
        <title>Description and genome-wide analysis of Profundicola chukchiensis gen. nov., sp. nov., marine bacteria isolated from bottom sediments of the Chukchi Sea.</title>
        <authorList>
            <person name="Romanenko L."/>
            <person name="Otstavnykh N."/>
            <person name="Kurilenko V."/>
            <person name="Eremeev V."/>
            <person name="Velansky P."/>
            <person name="Mikhailov V."/>
            <person name="Isaeva M."/>
        </authorList>
    </citation>
    <scope>NUCLEOTIDE SEQUENCE</scope>
    <source>
        <strain evidence="2">KMM 9713</strain>
    </source>
</reference>
<dbReference type="SUPFAM" id="SSF46785">
    <property type="entry name" value="Winged helix' DNA-binding domain"/>
    <property type="match status" value="1"/>
</dbReference>
<name>A0A9X4MXS2_9FLAO</name>
<sequence length="151" mass="17309">MISKKTKYAINALVYIAKNKKHEPISVMTISEHQNIPVKFLENILFELKKAKILSSKRGKYGGYLLNDSPDNIHMAQVMRLFDGAIALLPCVTYNYYEKCEECVDEATCGIRQVAMEIRNETVKRLKESTLKDIIQREAILKNESLNPTKD</sequence>
<dbReference type="PANTHER" id="PTHR33221">
    <property type="entry name" value="WINGED HELIX-TURN-HELIX TRANSCRIPTIONAL REGULATOR, RRF2 FAMILY"/>
    <property type="match status" value="1"/>
</dbReference>
<dbReference type="PANTHER" id="PTHR33221:SF5">
    <property type="entry name" value="HTH-TYPE TRANSCRIPTIONAL REGULATOR ISCR"/>
    <property type="match status" value="1"/>
</dbReference>
<dbReference type="GO" id="GO:0003677">
    <property type="term" value="F:DNA binding"/>
    <property type="evidence" value="ECO:0007669"/>
    <property type="project" value="UniProtKB-KW"/>
</dbReference>
<dbReference type="InterPro" id="IPR000944">
    <property type="entry name" value="Tscrpt_reg_Rrf2"/>
</dbReference>
<keyword evidence="3" id="KW-1185">Reference proteome</keyword>
<accession>A0A9X4MXS2</accession>
<evidence type="ECO:0000313" key="2">
    <source>
        <dbReference type="EMBL" id="MDG4946838.1"/>
    </source>
</evidence>
<dbReference type="AlphaFoldDB" id="A0A9X4MXS2"/>
<proteinExistence type="predicted"/>
<comment type="caution">
    <text evidence="2">The sequence shown here is derived from an EMBL/GenBank/DDBJ whole genome shotgun (WGS) entry which is preliminary data.</text>
</comment>
<organism evidence="2 3">
    <name type="scientific">Profundicola chukchiensis</name>
    <dbReference type="NCBI Taxonomy" id="2961959"/>
    <lineage>
        <taxon>Bacteria</taxon>
        <taxon>Pseudomonadati</taxon>
        <taxon>Bacteroidota</taxon>
        <taxon>Flavobacteriia</taxon>
        <taxon>Flavobacteriales</taxon>
        <taxon>Weeksellaceae</taxon>
        <taxon>Profundicola</taxon>
    </lineage>
</organism>